<organism evidence="1 2">
    <name type="scientific">Pseudomonas cavernicola</name>
    <dbReference type="NCBI Taxonomy" id="2320866"/>
    <lineage>
        <taxon>Bacteria</taxon>
        <taxon>Pseudomonadati</taxon>
        <taxon>Pseudomonadota</taxon>
        <taxon>Gammaproteobacteria</taxon>
        <taxon>Pseudomonadales</taxon>
        <taxon>Pseudomonadaceae</taxon>
        <taxon>Pseudomonas</taxon>
    </lineage>
</organism>
<gene>
    <name evidence="1" type="ORF">D3879_09775</name>
</gene>
<accession>A0A418XM06</accession>
<keyword evidence="2" id="KW-1185">Reference proteome</keyword>
<dbReference type="Proteomes" id="UP000284021">
    <property type="component" value="Unassembled WGS sequence"/>
</dbReference>
<protein>
    <submittedName>
        <fullName evidence="1">Uncharacterized protein</fullName>
    </submittedName>
</protein>
<comment type="caution">
    <text evidence="1">The sequence shown here is derived from an EMBL/GenBank/DDBJ whole genome shotgun (WGS) entry which is preliminary data.</text>
</comment>
<dbReference type="AlphaFoldDB" id="A0A418XM06"/>
<sequence>MLAALGPTAQSPEQRRLWLQRLAERDVEASTIELGNLPPRTQQDWNSPARQSQLQNCRSAQQERLLHNQHGFNNAVAAAQMPDDYRDWARTLGLYPLFKPLYQRLIAAWQAEAAKAQEPVDRANWLAYQPLPNTAAFSTPLHEDALGLPQPDPQQRAALFARHAPWLRIAQRSHADRLGSPFFLPDGQRDFDQLAPQLFQQLGWSKLDGHWHLQLIYQFWFSQRPKPQPLDIYGGELDGLIWRVTLGEHGQALLYDSIHPCGCWHSFFLPADSPFKFRQPTELEARTAQRIETPGDQAPTLWLSAGEHSVLWVDGRRPQYPAIGYQQRELSSLRQLRHPQGQRSLYASDGLVSGSERLERWLLWPSGVVSPGAMRQWGRHATAFYGRAQFDDPALLDRYFSAP</sequence>
<reference evidence="1 2" key="1">
    <citation type="submission" date="2018-09" db="EMBL/GenBank/DDBJ databases">
        <authorList>
            <person name="Zhu H."/>
        </authorList>
    </citation>
    <scope>NUCLEOTIDE SEQUENCE [LARGE SCALE GENOMIC DNA]</scope>
    <source>
        <strain evidence="1 2">K1S02-6</strain>
    </source>
</reference>
<name>A0A418XM06_9PSED</name>
<evidence type="ECO:0000313" key="1">
    <source>
        <dbReference type="EMBL" id="RJG13508.1"/>
    </source>
</evidence>
<evidence type="ECO:0000313" key="2">
    <source>
        <dbReference type="Proteomes" id="UP000284021"/>
    </source>
</evidence>
<proteinExistence type="predicted"/>
<dbReference type="EMBL" id="QYUR01000002">
    <property type="protein sequence ID" value="RJG13508.1"/>
    <property type="molecule type" value="Genomic_DNA"/>
</dbReference>